<feature type="domain" description="Fork-head" evidence="10">
    <location>
        <begin position="133"/>
        <end position="220"/>
    </location>
</feature>
<evidence type="ECO:0000256" key="6">
    <source>
        <dbReference type="ARBA" id="ARBA00034657"/>
    </source>
</evidence>
<dbReference type="CDD" id="cd20059">
    <property type="entry name" value="FH_FOXN3"/>
    <property type="match status" value="1"/>
</dbReference>
<comment type="caution">
    <text evidence="11">The sequence shown here is derived from an EMBL/GenBank/DDBJ whole genome shotgun (WGS) entry which is preliminary data.</text>
</comment>
<dbReference type="InterPro" id="IPR036390">
    <property type="entry name" value="WH_DNA-bd_sf"/>
</dbReference>
<dbReference type="Gene3D" id="1.10.10.10">
    <property type="entry name" value="Winged helix-like DNA-binding domain superfamily/Winged helix DNA-binding domain"/>
    <property type="match status" value="1"/>
</dbReference>
<evidence type="ECO:0000256" key="1">
    <source>
        <dbReference type="ARBA" id="ARBA00004123"/>
    </source>
</evidence>
<sequence>MPSMDINESDASMRQRLVNSLSASFPGSALSKALQGMKDLDDGSDDMNDPLSKSCFAELRLIKEEPMDEEDDELTSLAWLQDSDLLKNIHAGEDGFDSDEGSKENGDIKLNGCYPQTHPPHVPYNPQKHIHSKPPYSFSCLIFMAVEDSPQKMLPVKDIYAWILNHFPYFQNAPTGWKNSVRHNLSLNKCFKKVDKDRGQSIGKGSLWCIDPDYRPNLLQALRKTPYHPYHQLQMLANPPQSQQYQNGQGINRPLPLASRLGPNTVSPHLFPFLSKRLNQTSYDIDSDIQDVAQTLVSLKSLSNSKHFHESQDLKRKRGIPSYQTRNFEPVVCTVVPSEDHTYSMTTVDEDDLAPSSPSSSIDDEYDFGSDEEIDNFSDNEDRLGSDGEYESGVDEVDGCVPNNRTPKRPRLMCEEEDEEEKKKIEEGADALLNLAGIFKTSQPLLSSRNPEHNSCSQKNSAKNSKRS</sequence>
<organism evidence="11 12">
    <name type="scientific">Potamilus streckersoni</name>
    <dbReference type="NCBI Taxonomy" id="2493646"/>
    <lineage>
        <taxon>Eukaryota</taxon>
        <taxon>Metazoa</taxon>
        <taxon>Spiralia</taxon>
        <taxon>Lophotrochozoa</taxon>
        <taxon>Mollusca</taxon>
        <taxon>Bivalvia</taxon>
        <taxon>Autobranchia</taxon>
        <taxon>Heteroconchia</taxon>
        <taxon>Palaeoheterodonta</taxon>
        <taxon>Unionida</taxon>
        <taxon>Unionoidea</taxon>
        <taxon>Unionidae</taxon>
        <taxon>Ambleminae</taxon>
        <taxon>Lampsilini</taxon>
        <taxon>Potamilus</taxon>
    </lineage>
</organism>
<dbReference type="SMART" id="SM00339">
    <property type="entry name" value="FH"/>
    <property type="match status" value="1"/>
</dbReference>
<gene>
    <name evidence="11" type="ORF">CHS0354_032466</name>
</gene>
<evidence type="ECO:0000256" key="2">
    <source>
        <dbReference type="ARBA" id="ARBA00023015"/>
    </source>
</evidence>
<feature type="region of interest" description="Disordered" evidence="9">
    <location>
        <begin position="346"/>
        <end position="423"/>
    </location>
</feature>
<dbReference type="Pfam" id="PF00250">
    <property type="entry name" value="Forkhead"/>
    <property type="match status" value="1"/>
</dbReference>
<dbReference type="EMBL" id="JAEAOA010001917">
    <property type="protein sequence ID" value="KAK3595953.1"/>
    <property type="molecule type" value="Genomic_DNA"/>
</dbReference>
<dbReference type="GO" id="GO:0005634">
    <property type="term" value="C:nucleus"/>
    <property type="evidence" value="ECO:0007669"/>
    <property type="project" value="UniProtKB-SubCell"/>
</dbReference>
<evidence type="ECO:0000313" key="12">
    <source>
        <dbReference type="Proteomes" id="UP001195483"/>
    </source>
</evidence>
<keyword evidence="2" id="KW-0805">Transcription regulation</keyword>
<comment type="function">
    <text evidence="6">Acts as a transcriptional repressor. May be involved in DNA damage-inducible cell cycle arrests (checkpoints).</text>
</comment>
<dbReference type="AlphaFoldDB" id="A0AAE0SQ92"/>
<dbReference type="SUPFAM" id="SSF46785">
    <property type="entry name" value="Winged helix' DNA-binding domain"/>
    <property type="match status" value="1"/>
</dbReference>
<evidence type="ECO:0000256" key="5">
    <source>
        <dbReference type="ARBA" id="ARBA00023242"/>
    </source>
</evidence>
<dbReference type="InterPro" id="IPR030456">
    <property type="entry name" value="TF_fork_head_CS_2"/>
</dbReference>
<evidence type="ECO:0000256" key="3">
    <source>
        <dbReference type="ARBA" id="ARBA00023125"/>
    </source>
</evidence>
<dbReference type="InterPro" id="IPR036388">
    <property type="entry name" value="WH-like_DNA-bd_sf"/>
</dbReference>
<evidence type="ECO:0000256" key="7">
    <source>
        <dbReference type="ARBA" id="ARBA00034870"/>
    </source>
</evidence>
<dbReference type="PANTHER" id="PTHR13962">
    <property type="entry name" value="FORKHEAD BOX PROTEIN N3-LIKE PROTEIN-RELATED"/>
    <property type="match status" value="1"/>
</dbReference>
<dbReference type="PANTHER" id="PTHR13962:SF22">
    <property type="entry name" value="FORKHEAD BOX PROTEIN N3-LIKE PROTEIN"/>
    <property type="match status" value="1"/>
</dbReference>
<evidence type="ECO:0000259" key="10">
    <source>
        <dbReference type="PROSITE" id="PS50039"/>
    </source>
</evidence>
<accession>A0AAE0SQ92</accession>
<feature type="compositionally biased region" description="Acidic residues" evidence="9">
    <location>
        <begin position="388"/>
        <end position="398"/>
    </location>
</feature>
<reference evidence="11" key="1">
    <citation type="journal article" date="2021" name="Genome Biol. Evol.">
        <title>A High-Quality Reference Genome for a Parasitic Bivalve with Doubly Uniparental Inheritance (Bivalvia: Unionida).</title>
        <authorList>
            <person name="Smith C.H."/>
        </authorList>
    </citation>
    <scope>NUCLEOTIDE SEQUENCE</scope>
    <source>
        <strain evidence="11">CHS0354</strain>
    </source>
</reference>
<dbReference type="Proteomes" id="UP001195483">
    <property type="component" value="Unassembled WGS sequence"/>
</dbReference>
<keyword evidence="4" id="KW-0804">Transcription</keyword>
<dbReference type="InterPro" id="IPR001766">
    <property type="entry name" value="Fork_head_dom"/>
</dbReference>
<evidence type="ECO:0000256" key="8">
    <source>
        <dbReference type="PROSITE-ProRule" id="PRU00089"/>
    </source>
</evidence>
<evidence type="ECO:0000256" key="9">
    <source>
        <dbReference type="SAM" id="MobiDB-lite"/>
    </source>
</evidence>
<feature type="region of interest" description="Disordered" evidence="9">
    <location>
        <begin position="444"/>
        <end position="468"/>
    </location>
</feature>
<feature type="compositionally biased region" description="Acidic residues" evidence="9">
    <location>
        <begin position="362"/>
        <end position="379"/>
    </location>
</feature>
<evidence type="ECO:0000313" key="11">
    <source>
        <dbReference type="EMBL" id="KAK3595953.1"/>
    </source>
</evidence>
<protein>
    <recommendedName>
        <fullName evidence="7">Forkhead box protein N3</fullName>
    </recommendedName>
</protein>
<reference evidence="11" key="2">
    <citation type="journal article" date="2021" name="Genome Biol. Evol.">
        <title>Developing a high-quality reference genome for a parasitic bivalve with doubly uniparental inheritance (Bivalvia: Unionida).</title>
        <authorList>
            <person name="Smith C.H."/>
        </authorList>
    </citation>
    <scope>NUCLEOTIDE SEQUENCE</scope>
    <source>
        <strain evidence="11">CHS0354</strain>
        <tissue evidence="11">Mantle</tissue>
    </source>
</reference>
<dbReference type="GO" id="GO:0000987">
    <property type="term" value="F:cis-regulatory region sequence-specific DNA binding"/>
    <property type="evidence" value="ECO:0007669"/>
    <property type="project" value="TreeGrafter"/>
</dbReference>
<dbReference type="PROSITE" id="PS00658">
    <property type="entry name" value="FORK_HEAD_2"/>
    <property type="match status" value="1"/>
</dbReference>
<comment type="subcellular location">
    <subcellularLocation>
        <location evidence="1 8">Nucleus</location>
    </subcellularLocation>
</comment>
<dbReference type="InterPro" id="IPR047119">
    <property type="entry name" value="FOXN2/3-like"/>
</dbReference>
<dbReference type="InterPro" id="IPR047404">
    <property type="entry name" value="FH_FOXN3"/>
</dbReference>
<keyword evidence="3 8" id="KW-0238">DNA-binding</keyword>
<reference evidence="11" key="3">
    <citation type="submission" date="2023-05" db="EMBL/GenBank/DDBJ databases">
        <authorList>
            <person name="Smith C.H."/>
        </authorList>
    </citation>
    <scope>NUCLEOTIDE SEQUENCE</scope>
    <source>
        <strain evidence="11">CHS0354</strain>
        <tissue evidence="11">Mantle</tissue>
    </source>
</reference>
<dbReference type="GO" id="GO:0003700">
    <property type="term" value="F:DNA-binding transcription factor activity"/>
    <property type="evidence" value="ECO:0007669"/>
    <property type="project" value="InterPro"/>
</dbReference>
<keyword evidence="5 8" id="KW-0539">Nucleus</keyword>
<evidence type="ECO:0000256" key="4">
    <source>
        <dbReference type="ARBA" id="ARBA00023163"/>
    </source>
</evidence>
<proteinExistence type="predicted"/>
<keyword evidence="12" id="KW-1185">Reference proteome</keyword>
<dbReference type="PROSITE" id="PS50039">
    <property type="entry name" value="FORK_HEAD_3"/>
    <property type="match status" value="1"/>
</dbReference>
<name>A0AAE0SQ92_9BIVA</name>
<feature type="DNA-binding region" description="Fork-head" evidence="8">
    <location>
        <begin position="133"/>
        <end position="220"/>
    </location>
</feature>
<dbReference type="PRINTS" id="PR00053">
    <property type="entry name" value="FORKHEAD"/>
</dbReference>